<name>A0A1V3XMS7_MYCKA</name>
<accession>A0A1V3XMS7</accession>
<comment type="caution">
    <text evidence="2">The sequence shown here is derived from an EMBL/GenBank/DDBJ whole genome shotgun (WGS) entry which is preliminary data.</text>
</comment>
<evidence type="ECO:0000313" key="2">
    <source>
        <dbReference type="EMBL" id="OOK80380.1"/>
    </source>
</evidence>
<dbReference type="AlphaFoldDB" id="A0A1V3XMS7"/>
<dbReference type="Proteomes" id="UP000188532">
    <property type="component" value="Unassembled WGS sequence"/>
</dbReference>
<gene>
    <name evidence="2" type="ORF">BZL29_2317</name>
</gene>
<reference evidence="2 3" key="1">
    <citation type="submission" date="2017-02" db="EMBL/GenBank/DDBJ databases">
        <title>Complete genome sequences of Mycobacterium kansasii strains isolated from rhesus macaques.</title>
        <authorList>
            <person name="Panda A."/>
            <person name="Nagaraj S."/>
            <person name="Zhao X."/>
            <person name="Tettelin H."/>
            <person name="Detolla L.J."/>
        </authorList>
    </citation>
    <scope>NUCLEOTIDE SEQUENCE [LARGE SCALE GENOMIC DNA]</scope>
    <source>
        <strain evidence="2 3">11-3469</strain>
    </source>
</reference>
<feature type="region of interest" description="Disordered" evidence="1">
    <location>
        <begin position="1"/>
        <end position="21"/>
    </location>
</feature>
<proteinExistence type="predicted"/>
<evidence type="ECO:0000313" key="3">
    <source>
        <dbReference type="Proteomes" id="UP000188532"/>
    </source>
</evidence>
<protein>
    <submittedName>
        <fullName evidence="2">Uncharacterized protein</fullName>
    </submittedName>
</protein>
<sequence>MFVYPDTLDDSGPVHGAQQRKHGLVHGRQLIVRRYFADGCSAFPKRLQRSRRPYPHWHLSASDRLRVVSPGKHAPRQRVNAGAARPG</sequence>
<organism evidence="2 3">
    <name type="scientific">Mycobacterium kansasii</name>
    <dbReference type="NCBI Taxonomy" id="1768"/>
    <lineage>
        <taxon>Bacteria</taxon>
        <taxon>Bacillati</taxon>
        <taxon>Actinomycetota</taxon>
        <taxon>Actinomycetes</taxon>
        <taxon>Mycobacteriales</taxon>
        <taxon>Mycobacteriaceae</taxon>
        <taxon>Mycobacterium</taxon>
    </lineage>
</organism>
<dbReference type="EMBL" id="MVBN01000002">
    <property type="protein sequence ID" value="OOK80380.1"/>
    <property type="molecule type" value="Genomic_DNA"/>
</dbReference>
<evidence type="ECO:0000256" key="1">
    <source>
        <dbReference type="SAM" id="MobiDB-lite"/>
    </source>
</evidence>